<accession>A0A1I3QWH7</accession>
<dbReference type="InterPro" id="IPR013783">
    <property type="entry name" value="Ig-like_fold"/>
</dbReference>
<feature type="signal peptide" evidence="2">
    <location>
        <begin position="1"/>
        <end position="22"/>
    </location>
</feature>
<organism evidence="4 5">
    <name type="scientific">Planctomicrobium piriforme</name>
    <dbReference type="NCBI Taxonomy" id="1576369"/>
    <lineage>
        <taxon>Bacteria</taxon>
        <taxon>Pseudomonadati</taxon>
        <taxon>Planctomycetota</taxon>
        <taxon>Planctomycetia</taxon>
        <taxon>Planctomycetales</taxon>
        <taxon>Planctomycetaceae</taxon>
        <taxon>Planctomicrobium</taxon>
    </lineage>
</organism>
<dbReference type="OrthoDB" id="9795554at2"/>
<evidence type="ECO:0000313" key="4">
    <source>
        <dbReference type="EMBL" id="SFJ38235.1"/>
    </source>
</evidence>
<dbReference type="Pfam" id="PF03629">
    <property type="entry name" value="SASA"/>
    <property type="match status" value="2"/>
</dbReference>
<dbReference type="GO" id="GO:0001681">
    <property type="term" value="F:sialate O-acetylesterase activity"/>
    <property type="evidence" value="ECO:0007669"/>
    <property type="project" value="InterPro"/>
</dbReference>
<dbReference type="SUPFAM" id="SSF52266">
    <property type="entry name" value="SGNH hydrolase"/>
    <property type="match status" value="1"/>
</dbReference>
<evidence type="ECO:0000259" key="3">
    <source>
        <dbReference type="Pfam" id="PF03629"/>
    </source>
</evidence>
<gene>
    <name evidence="4" type="ORF">SAMN05421753_11970</name>
</gene>
<dbReference type="STRING" id="1576369.SAMN05421753_11970"/>
<evidence type="ECO:0000256" key="2">
    <source>
        <dbReference type="SAM" id="SignalP"/>
    </source>
</evidence>
<dbReference type="InterPro" id="IPR036514">
    <property type="entry name" value="SGNH_hydro_sf"/>
</dbReference>
<feature type="domain" description="Sialate O-acetylesterase" evidence="3">
    <location>
        <begin position="277"/>
        <end position="396"/>
    </location>
</feature>
<evidence type="ECO:0000313" key="5">
    <source>
        <dbReference type="Proteomes" id="UP000199518"/>
    </source>
</evidence>
<proteinExistence type="predicted"/>
<reference evidence="5" key="1">
    <citation type="submission" date="2016-10" db="EMBL/GenBank/DDBJ databases">
        <authorList>
            <person name="Varghese N."/>
            <person name="Submissions S."/>
        </authorList>
    </citation>
    <scope>NUCLEOTIDE SEQUENCE [LARGE SCALE GENOMIC DNA]</scope>
    <source>
        <strain evidence="5">DSM 26348</strain>
    </source>
</reference>
<dbReference type="Gene3D" id="2.60.40.10">
    <property type="entry name" value="Immunoglobulins"/>
    <property type="match status" value="1"/>
</dbReference>
<dbReference type="AlphaFoldDB" id="A0A1I3QWH7"/>
<keyword evidence="5" id="KW-1185">Reference proteome</keyword>
<dbReference type="InterPro" id="IPR005181">
    <property type="entry name" value="SASA"/>
</dbReference>
<keyword evidence="1" id="KW-0378">Hydrolase</keyword>
<protein>
    <submittedName>
        <fullName evidence="4">Sialate O-acetylesterase</fullName>
    </submittedName>
</protein>
<dbReference type="Gene3D" id="3.40.50.1110">
    <property type="entry name" value="SGNH hydrolase"/>
    <property type="match status" value="1"/>
</dbReference>
<dbReference type="EMBL" id="FOQD01000019">
    <property type="protein sequence ID" value="SFJ38235.1"/>
    <property type="molecule type" value="Genomic_DNA"/>
</dbReference>
<sequence>MLKLRGLVAIAICSIAASAAQADVKLPSIFGSGMVLQREMPVPVWGWAEPGEQVTVSFRDQSQTAQADAQGNWKVKLNPLALGEPGALTVKGKNSITLDNVLVGEVWVCSGQSNMQWSVNAALDPDLEKASANFPQIRLFQVPLVTANEPQKDVKAQWQVCSPATIGNFTAVGYFFGRDLHQILDVPVGLIQTAWGGTRAEAWTSPDMMAKTEELQPILEGWKENLAHPKHIQAQKDYEAAVVKWEESAKAAQAAGKPAPQRPKAPDITMTSQHYPSNLYNAMVSPLVPYAIRGAIWYQGESNASRAYQYRKLMPAMIQSWRDAWGQGDFPFYQVQLANFRPIKPDAGESDWAELREAQHMAAKTIPNVDAVCITDIGAAQDIHPKDKQNVGKRLVRMALVDLYGVKNIVRQGPTFDSVTFDGKKAVVKFDTHGANLVSYYKEPLTGFAVAGEDKKWVWAEAKITAGDTVEVTAAGVDHPVAVRYNWSDNPQGTLFSEAYLPAYPFRSDTWEGVTAKNVKP</sequence>
<dbReference type="RefSeq" id="WP_092055453.1">
    <property type="nucleotide sequence ID" value="NZ_FOQD01000019.1"/>
</dbReference>
<evidence type="ECO:0000256" key="1">
    <source>
        <dbReference type="ARBA" id="ARBA00022801"/>
    </source>
</evidence>
<dbReference type="Proteomes" id="UP000199518">
    <property type="component" value="Unassembled WGS sequence"/>
</dbReference>
<keyword evidence="2" id="KW-0732">Signal</keyword>
<dbReference type="GO" id="GO:0005975">
    <property type="term" value="P:carbohydrate metabolic process"/>
    <property type="evidence" value="ECO:0007669"/>
    <property type="project" value="TreeGrafter"/>
</dbReference>
<dbReference type="InterPro" id="IPR039329">
    <property type="entry name" value="SIAE"/>
</dbReference>
<dbReference type="PANTHER" id="PTHR22901:SF0">
    <property type="entry name" value="SIALATE O-ACETYLESTERASE"/>
    <property type="match status" value="1"/>
</dbReference>
<feature type="domain" description="Sialate O-acetylesterase" evidence="3">
    <location>
        <begin position="105"/>
        <end position="206"/>
    </location>
</feature>
<name>A0A1I3QWH7_9PLAN</name>
<feature type="chain" id="PRO_5011693296" evidence="2">
    <location>
        <begin position="23"/>
        <end position="521"/>
    </location>
</feature>
<dbReference type="PANTHER" id="PTHR22901">
    <property type="entry name" value="SIALATE O-ACETYLESTERASE"/>
    <property type="match status" value="1"/>
</dbReference>